<dbReference type="AlphaFoldDB" id="A0A8S3XCN3"/>
<dbReference type="Proteomes" id="UP000691718">
    <property type="component" value="Unassembled WGS sequence"/>
</dbReference>
<dbReference type="PANTHER" id="PTHR12471">
    <property type="entry name" value="VACUOLAR ATP SYNTHASE SUBUNIT S1"/>
    <property type="match status" value="1"/>
</dbReference>
<dbReference type="InterPro" id="IPR046756">
    <property type="entry name" value="VAS1/VOA1_TM"/>
</dbReference>
<keyword evidence="7" id="KW-0732">Signal</keyword>
<comment type="caution">
    <text evidence="10">The sequence shown here is derived from an EMBL/GenBank/DDBJ whole genome shotgun (WGS) entry which is preliminary data.</text>
</comment>
<comment type="similarity">
    <text evidence="2">Belongs to the vacuolar ATPase subunit S1 family.</text>
</comment>
<evidence type="ECO:0000259" key="9">
    <source>
        <dbReference type="Pfam" id="PF20520"/>
    </source>
</evidence>
<accession>A0A8S3XCN3</accession>
<evidence type="ECO:0000313" key="10">
    <source>
        <dbReference type="EMBL" id="CAG5017402.1"/>
    </source>
</evidence>
<keyword evidence="3 6" id="KW-0812">Transmembrane</keyword>
<proteinExistence type="inferred from homology"/>
<evidence type="ECO:0000256" key="2">
    <source>
        <dbReference type="ARBA" id="ARBA00009037"/>
    </source>
</evidence>
<evidence type="ECO:0000256" key="7">
    <source>
        <dbReference type="SAM" id="SignalP"/>
    </source>
</evidence>
<evidence type="ECO:0000256" key="6">
    <source>
        <dbReference type="SAM" id="Phobius"/>
    </source>
</evidence>
<keyword evidence="4 6" id="KW-1133">Transmembrane helix</keyword>
<dbReference type="GO" id="GO:0030641">
    <property type="term" value="P:regulation of cellular pH"/>
    <property type="evidence" value="ECO:0007669"/>
    <property type="project" value="TreeGrafter"/>
</dbReference>
<feature type="domain" description="V-type proton ATPase subunit S1 luminal" evidence="8">
    <location>
        <begin position="230"/>
        <end position="331"/>
    </location>
</feature>
<evidence type="ECO:0000313" key="11">
    <source>
        <dbReference type="Proteomes" id="UP000691718"/>
    </source>
</evidence>
<dbReference type="PANTHER" id="PTHR12471:SF7">
    <property type="entry name" value="V-TYPE PROTON ATPASE SUBUNIT S1"/>
    <property type="match status" value="1"/>
</dbReference>
<feature type="signal peptide" evidence="7">
    <location>
        <begin position="1"/>
        <end position="20"/>
    </location>
</feature>
<dbReference type="Pfam" id="PF20520">
    <property type="entry name" value="Ac45-VOA1_TM"/>
    <property type="match status" value="1"/>
</dbReference>
<dbReference type="OrthoDB" id="19852at2759"/>
<dbReference type="Pfam" id="PF05827">
    <property type="entry name" value="VAS1_LD"/>
    <property type="match status" value="1"/>
</dbReference>
<evidence type="ECO:0000259" key="8">
    <source>
        <dbReference type="Pfam" id="PF05827"/>
    </source>
</evidence>
<feature type="domain" description="V-type proton ATPase subunit S1/VOA1 transmembrane" evidence="9">
    <location>
        <begin position="350"/>
        <end position="388"/>
    </location>
</feature>
<organism evidence="10 11">
    <name type="scientific">Parnassius apollo</name>
    <name type="common">Apollo butterfly</name>
    <name type="synonym">Papilio apollo</name>
    <dbReference type="NCBI Taxonomy" id="110799"/>
    <lineage>
        <taxon>Eukaryota</taxon>
        <taxon>Metazoa</taxon>
        <taxon>Ecdysozoa</taxon>
        <taxon>Arthropoda</taxon>
        <taxon>Hexapoda</taxon>
        <taxon>Insecta</taxon>
        <taxon>Pterygota</taxon>
        <taxon>Neoptera</taxon>
        <taxon>Endopterygota</taxon>
        <taxon>Lepidoptera</taxon>
        <taxon>Glossata</taxon>
        <taxon>Ditrysia</taxon>
        <taxon>Papilionoidea</taxon>
        <taxon>Papilionidae</taxon>
        <taxon>Parnassiinae</taxon>
        <taxon>Parnassini</taxon>
        <taxon>Parnassius</taxon>
        <taxon>Parnassius</taxon>
    </lineage>
</organism>
<protein>
    <submittedName>
        <fullName evidence="10">(apollo) hypothetical protein</fullName>
    </submittedName>
</protein>
<evidence type="ECO:0000256" key="3">
    <source>
        <dbReference type="ARBA" id="ARBA00022692"/>
    </source>
</evidence>
<keyword evidence="5 6" id="KW-0472">Membrane</keyword>
<dbReference type="GO" id="GO:0001671">
    <property type="term" value="F:ATPase activator activity"/>
    <property type="evidence" value="ECO:0007669"/>
    <property type="project" value="TreeGrafter"/>
</dbReference>
<name>A0A8S3XCN3_PARAO</name>
<evidence type="ECO:0000256" key="4">
    <source>
        <dbReference type="ARBA" id="ARBA00022989"/>
    </source>
</evidence>
<sequence>MAYCRLVFPLLVLCVVQSYASEVPVFLWGDLAKTSLKSNPLTLTTAEEFADTLVQELEDDPFTVIFMEENLSVEDFSRKNAEGETYFPYLRANIGDSLYLPNVENAVRVLNNLADPEKVDHVKLLENGLSAEIEPQSGKFLFINLKDAQEGDSRADLLRRHNDFMEDMFTKLKERYEDVVAIYTAHYPSWTIPESHVRVRRQASSSNNDYKLDGLRLYVKELVLSEGNKTTHLNNMASSSTEFNDTLKTMTTAMNFNVDNIQLNFVENNGYWTFETVLLTRSNMSEMLYPSLEVYALNGFSYRCAQNVTFSSINDTQQYSLTFMDMKVQPFFKSTNESDLVFGDSFNCVGFFSVPIWSGLFVVFILLAITFYGIMMMLDIRTMDRFDDPKGKTITINTTE</sequence>
<gene>
    <name evidence="10" type="ORF">PAPOLLO_LOCUS16667</name>
</gene>
<comment type="subcellular location">
    <subcellularLocation>
        <location evidence="1">Membrane</location>
        <topology evidence="1">Single-pass membrane protein</topology>
    </subcellularLocation>
</comment>
<reference evidence="10" key="1">
    <citation type="submission" date="2021-04" db="EMBL/GenBank/DDBJ databases">
        <authorList>
            <person name="Tunstrom K."/>
        </authorList>
    </citation>
    <scope>NUCLEOTIDE SEQUENCE</scope>
</reference>
<feature type="transmembrane region" description="Helical" evidence="6">
    <location>
        <begin position="356"/>
        <end position="375"/>
    </location>
</feature>
<dbReference type="EMBL" id="CAJQZP010001124">
    <property type="protein sequence ID" value="CAG5017402.1"/>
    <property type="molecule type" value="Genomic_DNA"/>
</dbReference>
<dbReference type="GO" id="GO:0033176">
    <property type="term" value="C:proton-transporting V-type ATPase complex"/>
    <property type="evidence" value="ECO:0007669"/>
    <property type="project" value="TreeGrafter"/>
</dbReference>
<dbReference type="InterPro" id="IPR046755">
    <property type="entry name" value="VAS1_LD"/>
</dbReference>
<evidence type="ECO:0000256" key="5">
    <source>
        <dbReference type="ARBA" id="ARBA00023136"/>
    </source>
</evidence>
<feature type="chain" id="PRO_5035886407" evidence="7">
    <location>
        <begin position="21"/>
        <end position="400"/>
    </location>
</feature>
<keyword evidence="11" id="KW-1185">Reference proteome</keyword>
<evidence type="ECO:0000256" key="1">
    <source>
        <dbReference type="ARBA" id="ARBA00004167"/>
    </source>
</evidence>
<dbReference type="InterPro" id="IPR008388">
    <property type="entry name" value="Ac45_acc_su"/>
</dbReference>